<dbReference type="EMBL" id="AUWU02000003">
    <property type="protein sequence ID" value="KAH0575729.1"/>
    <property type="molecule type" value="Genomic_DNA"/>
</dbReference>
<accession>A0A9P8LW72</accession>
<dbReference type="AlphaFoldDB" id="A0A9P8LW72"/>
<proteinExistence type="predicted"/>
<keyword evidence="2" id="KW-1185">Reference proteome</keyword>
<dbReference type="GeneID" id="94297392"/>
<protein>
    <submittedName>
        <fullName evidence="1">Uncharacterized protein</fullName>
    </submittedName>
</protein>
<dbReference type="RefSeq" id="XP_067766502.1">
    <property type="nucleotide sequence ID" value="XM_067907234.1"/>
</dbReference>
<name>A0A9P8LW72_9EUKA</name>
<dbReference type="Proteomes" id="UP000018208">
    <property type="component" value="Unassembled WGS sequence"/>
</dbReference>
<dbReference type="KEGG" id="ssao:94297392"/>
<evidence type="ECO:0000313" key="1">
    <source>
        <dbReference type="EMBL" id="KAH0575729.1"/>
    </source>
</evidence>
<sequence>MSSLKVGGSFSDFLSTDAIDNIILFLEQLINVIHVDFICFRIPQINFHNYIQSQMIKILPNIRFIFTEIDTIYIIKDVEMLRFSPALNDIQEIKILEDNSIFFPCDIAVYGITNIADLLERQRAKLHPSQPISLYSINQLSLSNFPLPIINRSLQPPLLHFSVLTAENMQGIQYLDCFSRATANYYIQEKRFALSFIGEAIKSSQNLILIDKSDKNRICGDVTVSQRDGMRQLEIRRKIIRKQIIQRLKNVVLQIQKKQVQVDHHCETLRDIGKNQSMILLWPVVGVMLKVDQIQVSSPHLGRILRGKTLSPAAINCGNFSIPIMLQNQVVITDNYYQEVLNAYMDQQIFNYFKMIGKYSFNSRNYECNVQISFSKKSIVNEIQIVKSTEQQQMTKGTKEDYFKNLLIQPENFKRFKLEHIEEQINYDKTVIEVCMSGCSLININTIIWLLRNSLIKKQNIEEQIIQLLDTQSILQYYLCNGWMIQKSKHMLDAITLSKGDKQKTVFAGKIK</sequence>
<gene>
    <name evidence="1" type="ORF">SS50377_23369</name>
</gene>
<organism evidence="1 2">
    <name type="scientific">Spironucleus salmonicida</name>
    <dbReference type="NCBI Taxonomy" id="348837"/>
    <lineage>
        <taxon>Eukaryota</taxon>
        <taxon>Metamonada</taxon>
        <taxon>Diplomonadida</taxon>
        <taxon>Hexamitidae</taxon>
        <taxon>Hexamitinae</taxon>
        <taxon>Spironucleus</taxon>
    </lineage>
</organism>
<evidence type="ECO:0000313" key="2">
    <source>
        <dbReference type="Proteomes" id="UP000018208"/>
    </source>
</evidence>
<reference evidence="1 2" key="1">
    <citation type="journal article" date="2014" name="PLoS Genet.">
        <title>The Genome of Spironucleus salmonicida Highlights a Fish Pathogen Adapted to Fluctuating Environments.</title>
        <authorList>
            <person name="Xu F."/>
            <person name="Jerlstrom-Hultqvist J."/>
            <person name="Einarsson E."/>
            <person name="Astvaldsson A."/>
            <person name="Svard S.G."/>
            <person name="Andersson J.O."/>
        </authorList>
    </citation>
    <scope>NUCLEOTIDE SEQUENCE [LARGE SCALE GENOMIC DNA]</scope>
    <source>
        <strain evidence="1 2">ATCC 50377</strain>
    </source>
</reference>
<comment type="caution">
    <text evidence="1">The sequence shown here is derived from an EMBL/GenBank/DDBJ whole genome shotgun (WGS) entry which is preliminary data.</text>
</comment>